<dbReference type="CDD" id="cd00067">
    <property type="entry name" value="GAL4"/>
    <property type="match status" value="1"/>
</dbReference>
<organism evidence="4 5">
    <name type="scientific">Stachybotrys elegans</name>
    <dbReference type="NCBI Taxonomy" id="80388"/>
    <lineage>
        <taxon>Eukaryota</taxon>
        <taxon>Fungi</taxon>
        <taxon>Dikarya</taxon>
        <taxon>Ascomycota</taxon>
        <taxon>Pezizomycotina</taxon>
        <taxon>Sordariomycetes</taxon>
        <taxon>Hypocreomycetidae</taxon>
        <taxon>Hypocreales</taxon>
        <taxon>Stachybotryaceae</taxon>
        <taxon>Stachybotrys</taxon>
    </lineage>
</organism>
<dbReference type="PROSITE" id="PS00463">
    <property type="entry name" value="ZN2_CY6_FUNGAL_1"/>
    <property type="match status" value="1"/>
</dbReference>
<dbReference type="Pfam" id="PF00172">
    <property type="entry name" value="Zn_clus"/>
    <property type="match status" value="1"/>
</dbReference>
<dbReference type="AlphaFoldDB" id="A0A8K0SKY9"/>
<dbReference type="OrthoDB" id="416217at2759"/>
<feature type="compositionally biased region" description="Low complexity" evidence="2">
    <location>
        <begin position="84"/>
        <end position="97"/>
    </location>
</feature>
<dbReference type="Proteomes" id="UP000813444">
    <property type="component" value="Unassembled WGS sequence"/>
</dbReference>
<dbReference type="InterPro" id="IPR036864">
    <property type="entry name" value="Zn2-C6_fun-type_DNA-bd_sf"/>
</dbReference>
<evidence type="ECO:0000256" key="1">
    <source>
        <dbReference type="ARBA" id="ARBA00023242"/>
    </source>
</evidence>
<dbReference type="PANTHER" id="PTHR47784">
    <property type="entry name" value="STEROL UPTAKE CONTROL PROTEIN 2"/>
    <property type="match status" value="1"/>
</dbReference>
<evidence type="ECO:0000256" key="2">
    <source>
        <dbReference type="SAM" id="MobiDB-lite"/>
    </source>
</evidence>
<reference evidence="4" key="1">
    <citation type="journal article" date="2021" name="Nat. Commun.">
        <title>Genetic determinants of endophytism in the Arabidopsis root mycobiome.</title>
        <authorList>
            <person name="Mesny F."/>
            <person name="Miyauchi S."/>
            <person name="Thiergart T."/>
            <person name="Pickel B."/>
            <person name="Atanasova L."/>
            <person name="Karlsson M."/>
            <person name="Huettel B."/>
            <person name="Barry K.W."/>
            <person name="Haridas S."/>
            <person name="Chen C."/>
            <person name="Bauer D."/>
            <person name="Andreopoulos W."/>
            <person name="Pangilinan J."/>
            <person name="LaButti K."/>
            <person name="Riley R."/>
            <person name="Lipzen A."/>
            <person name="Clum A."/>
            <person name="Drula E."/>
            <person name="Henrissat B."/>
            <person name="Kohler A."/>
            <person name="Grigoriev I.V."/>
            <person name="Martin F.M."/>
            <person name="Hacquard S."/>
        </authorList>
    </citation>
    <scope>NUCLEOTIDE SEQUENCE</scope>
    <source>
        <strain evidence="4">MPI-CAGE-CH-0235</strain>
    </source>
</reference>
<keyword evidence="5" id="KW-1185">Reference proteome</keyword>
<dbReference type="SUPFAM" id="SSF57701">
    <property type="entry name" value="Zn2/Cys6 DNA-binding domain"/>
    <property type="match status" value="1"/>
</dbReference>
<dbReference type="InterPro" id="IPR001138">
    <property type="entry name" value="Zn2Cys6_DnaBD"/>
</dbReference>
<comment type="caution">
    <text evidence="4">The sequence shown here is derived from an EMBL/GenBank/DDBJ whole genome shotgun (WGS) entry which is preliminary data.</text>
</comment>
<accession>A0A8K0SKY9</accession>
<gene>
    <name evidence="4" type="ORF">B0I35DRAFT_274117</name>
</gene>
<protein>
    <recommendedName>
        <fullName evidence="3">Zn(2)-C6 fungal-type domain-containing protein</fullName>
    </recommendedName>
</protein>
<dbReference type="GO" id="GO:0008270">
    <property type="term" value="F:zinc ion binding"/>
    <property type="evidence" value="ECO:0007669"/>
    <property type="project" value="InterPro"/>
</dbReference>
<dbReference type="InterPro" id="IPR053157">
    <property type="entry name" value="Sterol_Uptake_Regulator"/>
</dbReference>
<dbReference type="PANTHER" id="PTHR47784:SF5">
    <property type="entry name" value="STEROL UPTAKE CONTROL PROTEIN 2"/>
    <property type="match status" value="1"/>
</dbReference>
<evidence type="ECO:0000259" key="3">
    <source>
        <dbReference type="PROSITE" id="PS50048"/>
    </source>
</evidence>
<proteinExistence type="predicted"/>
<dbReference type="EMBL" id="JAGPNK010000009">
    <property type="protein sequence ID" value="KAH7313492.1"/>
    <property type="molecule type" value="Genomic_DNA"/>
</dbReference>
<feature type="domain" description="Zn(2)-C6 fungal-type" evidence="3">
    <location>
        <begin position="13"/>
        <end position="43"/>
    </location>
</feature>
<dbReference type="SMART" id="SM00066">
    <property type="entry name" value="GAL4"/>
    <property type="match status" value="1"/>
</dbReference>
<dbReference type="Gene3D" id="4.10.240.10">
    <property type="entry name" value="Zn(2)-C6 fungal-type DNA-binding domain"/>
    <property type="match status" value="1"/>
</dbReference>
<sequence length="431" mass="47692">MPSRRAHKNSHHGCQRCKSKRVKCDQQQPRCQRCERHNADCIYRHLLTNWDPFQRPSNVPIQPRLLFDEQQQQQQQQGFPQLPPATDTPGTGTPTLPSQAYMASPTYVASSTTLNLDFPGWSQPERFYVHHFVNHLAVNNLAPILDSEIRPLLTQTIIDNIDVYPFVRHALVSFSALHLASERVGSSSQHLVTALHHKDTAIAGFRPFLSDQLQPQQCEAAVAASVVLVACTFAIPIADHAKTTGVDHLDLLSQVAGLFQGLIALLRLGRGSTPILEAMKTSNVRRSVAVTHRVEVAWPEAGSSIQRAITAIEALDESDAPALSRKTILHSGASLLHRLMQRVAVDEGSYVAVCMWLGRVDPSYGDMLRARDPLALVIMGHYAASRQGITAWWAKGWPQETLNAIAGVLQGQQQYLDLLDWCVTSVNLSPT</sequence>
<feature type="region of interest" description="Disordered" evidence="2">
    <location>
        <begin position="69"/>
        <end position="99"/>
    </location>
</feature>
<evidence type="ECO:0000313" key="5">
    <source>
        <dbReference type="Proteomes" id="UP000813444"/>
    </source>
</evidence>
<evidence type="ECO:0000313" key="4">
    <source>
        <dbReference type="EMBL" id="KAH7313492.1"/>
    </source>
</evidence>
<dbReference type="GO" id="GO:0001228">
    <property type="term" value="F:DNA-binding transcription activator activity, RNA polymerase II-specific"/>
    <property type="evidence" value="ECO:0007669"/>
    <property type="project" value="TreeGrafter"/>
</dbReference>
<keyword evidence="1" id="KW-0539">Nucleus</keyword>
<name>A0A8K0SKY9_9HYPO</name>
<dbReference type="PROSITE" id="PS50048">
    <property type="entry name" value="ZN2_CY6_FUNGAL_2"/>
    <property type="match status" value="1"/>
</dbReference>